<comment type="caution">
    <text evidence="1">The sequence shown here is derived from an EMBL/GenBank/DDBJ whole genome shotgun (WGS) entry which is preliminary data.</text>
</comment>
<dbReference type="EMBL" id="CATOUU010000096">
    <property type="protein sequence ID" value="CAI9916310.1"/>
    <property type="molecule type" value="Genomic_DNA"/>
</dbReference>
<evidence type="ECO:0000313" key="1">
    <source>
        <dbReference type="EMBL" id="CAI9916310.1"/>
    </source>
</evidence>
<dbReference type="Proteomes" id="UP001642409">
    <property type="component" value="Unassembled WGS sequence"/>
</dbReference>
<protein>
    <submittedName>
        <fullName evidence="2">Hypothetical_protein</fullName>
    </submittedName>
</protein>
<reference evidence="2 3" key="2">
    <citation type="submission" date="2024-07" db="EMBL/GenBank/DDBJ databases">
        <authorList>
            <person name="Akdeniz Z."/>
        </authorList>
    </citation>
    <scope>NUCLEOTIDE SEQUENCE [LARGE SCALE GENOMIC DNA]</scope>
</reference>
<evidence type="ECO:0000313" key="2">
    <source>
        <dbReference type="EMBL" id="CAL6074341.1"/>
    </source>
</evidence>
<reference evidence="1" key="1">
    <citation type="submission" date="2023-06" db="EMBL/GenBank/DDBJ databases">
        <authorList>
            <person name="Kurt Z."/>
        </authorList>
    </citation>
    <scope>NUCLEOTIDE SEQUENCE</scope>
</reference>
<dbReference type="AlphaFoldDB" id="A0AA86NBD3"/>
<sequence>MQLQLGDFALQNFNSAQYLQQFTIQQHPELINNLTQLISSQRKVCSQQSQQVFDQFCTAQHQIQLTETYSQLLESHTSQYEQQLNQLVQLQTDFNSSQAQLSTSLQSLLQKKHLIQFQLSLLEVLPNATLDELVQLKQSIFFKSLPADSLQQFTTRFNQLLLTELQSIDLLKSTAQKIIFLAENALTELNSQIHLQFTQQILKKLLPKYGTQQNEVQNVQNLFQIFSSSIQNLFKSPTSFINILSKTESYRTVVFQMIFNFTKEIQKHFSGFFAPVCIYNNMLVFQLAVQNYVDLIKGVGAVKNDEINALYELTQIKVSLQVYTKYLFELAGQALAQPTIVACTNTLQQLFTFFLQFPLQLKLKCEQKQPNGLFIPYLAADLVNSFQSLQNFILNEIIQVIEGQTSQYKDQKLGKFKFISNVTVQNSDAQNPLFKIHTYKNNFLLYEGFIVEFFRSLQMNNMSKFEVECMEKEFQVGFDSYEIYLAYKEAILEEFEKYTEEVKRVVREFGCV</sequence>
<proteinExistence type="predicted"/>
<accession>A0AA86NBD3</accession>
<evidence type="ECO:0000313" key="3">
    <source>
        <dbReference type="Proteomes" id="UP001642409"/>
    </source>
</evidence>
<keyword evidence="3" id="KW-1185">Reference proteome</keyword>
<organism evidence="1">
    <name type="scientific">Hexamita inflata</name>
    <dbReference type="NCBI Taxonomy" id="28002"/>
    <lineage>
        <taxon>Eukaryota</taxon>
        <taxon>Metamonada</taxon>
        <taxon>Diplomonadida</taxon>
        <taxon>Hexamitidae</taxon>
        <taxon>Hexamitinae</taxon>
        <taxon>Hexamita</taxon>
    </lineage>
</organism>
<gene>
    <name evidence="1" type="ORF">HINF_LOCUS3955</name>
    <name evidence="2" type="ORF">HINF_LOCUS56663</name>
</gene>
<name>A0AA86NBD3_9EUKA</name>
<dbReference type="EMBL" id="CAXDID020000307">
    <property type="protein sequence ID" value="CAL6074341.1"/>
    <property type="molecule type" value="Genomic_DNA"/>
</dbReference>